<evidence type="ECO:0000256" key="5">
    <source>
        <dbReference type="ARBA" id="ARBA00023002"/>
    </source>
</evidence>
<dbReference type="InterPro" id="IPR036396">
    <property type="entry name" value="Cyt_P450_sf"/>
</dbReference>
<evidence type="ECO:0000313" key="12">
    <source>
        <dbReference type="Proteomes" id="UP000467379"/>
    </source>
</evidence>
<dbReference type="Proteomes" id="UP000467379">
    <property type="component" value="Chromosome"/>
</dbReference>
<dbReference type="FunFam" id="1.10.630.10:FF:000018">
    <property type="entry name" value="Cytochrome P450 monooxygenase"/>
    <property type="match status" value="1"/>
</dbReference>
<dbReference type="SUPFAM" id="SSF48264">
    <property type="entry name" value="Cytochrome P450"/>
    <property type="match status" value="1"/>
</dbReference>
<dbReference type="PRINTS" id="PR00359">
    <property type="entry name" value="BP450"/>
</dbReference>
<evidence type="ECO:0000313" key="11">
    <source>
        <dbReference type="Proteomes" id="UP000192441"/>
    </source>
</evidence>
<keyword evidence="12" id="KW-1185">Reference proteome</keyword>
<evidence type="ECO:0000256" key="7">
    <source>
        <dbReference type="ARBA" id="ARBA00023033"/>
    </source>
</evidence>
<name>A0A7I7W4X5_9MYCO</name>
<reference evidence="9" key="3">
    <citation type="submission" date="2020-02" db="EMBL/GenBank/DDBJ databases">
        <authorList>
            <person name="Matsumoto Y."/>
            <person name="Motooka D."/>
            <person name="Nakamura S."/>
        </authorList>
    </citation>
    <scope>NUCLEOTIDE SEQUENCE</scope>
    <source>
        <strain evidence="9">JCM 12687</strain>
    </source>
</reference>
<keyword evidence="7 8" id="KW-0503">Monooxygenase</keyword>
<dbReference type="RefSeq" id="WP_083133914.1">
    <property type="nucleotide sequence ID" value="NZ_AP022606.1"/>
</dbReference>
<dbReference type="AlphaFoldDB" id="A0A7I7W4X5"/>
<comment type="cofactor">
    <cofactor evidence="1">
        <name>heme</name>
        <dbReference type="ChEBI" id="CHEBI:30413"/>
    </cofactor>
</comment>
<gene>
    <name evidence="10" type="ORF">BST20_23960</name>
    <name evidence="9" type="ORF">MBRA_23450</name>
</gene>
<dbReference type="Gene3D" id="1.10.630.10">
    <property type="entry name" value="Cytochrome P450"/>
    <property type="match status" value="1"/>
</dbReference>
<reference evidence="9 12" key="2">
    <citation type="journal article" date="2019" name="Emerg. Microbes Infect.">
        <title>Comprehensive subspecies identification of 175 nontuberculous mycobacteria species based on 7547 genomic profiles.</title>
        <authorList>
            <person name="Matsumoto Y."/>
            <person name="Kinjo T."/>
            <person name="Motooka D."/>
            <person name="Nabeya D."/>
            <person name="Jung N."/>
            <person name="Uechi K."/>
            <person name="Horii T."/>
            <person name="Iida T."/>
            <person name="Fujita J."/>
            <person name="Nakamura S."/>
        </authorList>
    </citation>
    <scope>NUCLEOTIDE SEQUENCE [LARGE SCALE GENOMIC DNA]</scope>
    <source>
        <strain evidence="9 12">JCM 12687</strain>
    </source>
</reference>
<keyword evidence="4 8" id="KW-0479">Metal-binding</keyword>
<dbReference type="PROSITE" id="PS00086">
    <property type="entry name" value="CYTOCHROME_P450"/>
    <property type="match status" value="1"/>
</dbReference>
<dbReference type="Proteomes" id="UP000192441">
    <property type="component" value="Unassembled WGS sequence"/>
</dbReference>
<dbReference type="Pfam" id="PF00067">
    <property type="entry name" value="p450"/>
    <property type="match status" value="1"/>
</dbReference>
<dbReference type="GO" id="GO:0008395">
    <property type="term" value="F:steroid hydroxylase activity"/>
    <property type="evidence" value="ECO:0007669"/>
    <property type="project" value="TreeGrafter"/>
</dbReference>
<organism evidence="10 11">
    <name type="scientific">Mycobacterium branderi</name>
    <dbReference type="NCBI Taxonomy" id="43348"/>
    <lineage>
        <taxon>Bacteria</taxon>
        <taxon>Bacillati</taxon>
        <taxon>Actinomycetota</taxon>
        <taxon>Actinomycetes</taxon>
        <taxon>Mycobacteriales</taxon>
        <taxon>Mycobacteriaceae</taxon>
        <taxon>Mycobacterium</taxon>
    </lineage>
</organism>
<evidence type="ECO:0000256" key="3">
    <source>
        <dbReference type="ARBA" id="ARBA00022617"/>
    </source>
</evidence>
<comment type="similarity">
    <text evidence="2 8">Belongs to the cytochrome P450 family.</text>
</comment>
<proteinExistence type="inferred from homology"/>
<evidence type="ECO:0000256" key="1">
    <source>
        <dbReference type="ARBA" id="ARBA00001971"/>
    </source>
</evidence>
<dbReference type="GO" id="GO:0005506">
    <property type="term" value="F:iron ion binding"/>
    <property type="evidence" value="ECO:0007669"/>
    <property type="project" value="InterPro"/>
</dbReference>
<reference evidence="10 11" key="1">
    <citation type="submission" date="2016-12" db="EMBL/GenBank/DDBJ databases">
        <title>The new phylogeny of genus Mycobacterium.</title>
        <authorList>
            <person name="Tortoli E."/>
            <person name="Trovato A."/>
            <person name="Cirillo D.M."/>
        </authorList>
    </citation>
    <scope>NUCLEOTIDE SEQUENCE [LARGE SCALE GENOMIC DNA]</scope>
    <source>
        <strain evidence="10 11">DSM 44624</strain>
    </source>
</reference>
<dbReference type="CDD" id="cd11078">
    <property type="entry name" value="CYP130-like"/>
    <property type="match status" value="1"/>
</dbReference>
<evidence type="ECO:0000256" key="4">
    <source>
        <dbReference type="ARBA" id="ARBA00022723"/>
    </source>
</evidence>
<dbReference type="PANTHER" id="PTHR46696">
    <property type="entry name" value="P450, PUTATIVE (EUROFUNG)-RELATED"/>
    <property type="match status" value="1"/>
</dbReference>
<dbReference type="PRINTS" id="PR00385">
    <property type="entry name" value="P450"/>
</dbReference>
<keyword evidence="6 8" id="KW-0408">Iron</keyword>
<evidence type="ECO:0000313" key="10">
    <source>
        <dbReference type="EMBL" id="ORA32731.1"/>
    </source>
</evidence>
<sequence>MTVSATSEAYYDPYNPELNADPYPMFRRLREEAPLYYNEQHDFYALSRFADVDDALVDHETFSSARGAILELIKANIEVPSGVLIFEDPPVHDIHRKLLARMFTPRKINELESKIRDYCVRCLDPLVGADRFDFVADLGAQMPMRVIGMLLGIPESDQEAIRDRSNATMRTEEGKPMDIAQNGFDTGEAFAAYIDWRAEHPSDDIMTELLNVEFEDETGTTRRLTRDELLIYVNVVAGAGNETTTRLIGWTGKVLAEHPDQRRQLVEDVSLIPRAIEELLRFEPPAPHVARYVTRDVEYYGQTVPAGSVMMMLIGAANRDHRQFPPDGDVFDIHRELRQHLSFSVGTHYCLGSALARLEGRIALEEVLKRFPEWDVDLTGAKLSPTSTVRGWESMPAVIG</sequence>
<dbReference type="EMBL" id="MVHM01000022">
    <property type="protein sequence ID" value="ORA32731.1"/>
    <property type="molecule type" value="Genomic_DNA"/>
</dbReference>
<dbReference type="GO" id="GO:0006707">
    <property type="term" value="P:cholesterol catabolic process"/>
    <property type="evidence" value="ECO:0007669"/>
    <property type="project" value="TreeGrafter"/>
</dbReference>
<dbReference type="GO" id="GO:0020037">
    <property type="term" value="F:heme binding"/>
    <property type="evidence" value="ECO:0007669"/>
    <property type="project" value="InterPro"/>
</dbReference>
<dbReference type="OrthoDB" id="4630797at2"/>
<dbReference type="InterPro" id="IPR017972">
    <property type="entry name" value="Cyt_P450_CS"/>
</dbReference>
<dbReference type="PANTHER" id="PTHR46696:SF4">
    <property type="entry name" value="BIOTIN BIOSYNTHESIS CYTOCHROME P450"/>
    <property type="match status" value="1"/>
</dbReference>
<dbReference type="GO" id="GO:0036199">
    <property type="term" value="F:cholest-4-en-3-one 26-monooxygenase activity"/>
    <property type="evidence" value="ECO:0007669"/>
    <property type="project" value="TreeGrafter"/>
</dbReference>
<evidence type="ECO:0000256" key="6">
    <source>
        <dbReference type="ARBA" id="ARBA00023004"/>
    </source>
</evidence>
<dbReference type="InterPro" id="IPR001128">
    <property type="entry name" value="Cyt_P450"/>
</dbReference>
<evidence type="ECO:0000256" key="8">
    <source>
        <dbReference type="RuleBase" id="RU000461"/>
    </source>
</evidence>
<evidence type="ECO:0000313" key="9">
    <source>
        <dbReference type="EMBL" id="BBZ12150.1"/>
    </source>
</evidence>
<dbReference type="EMBL" id="AP022606">
    <property type="protein sequence ID" value="BBZ12150.1"/>
    <property type="molecule type" value="Genomic_DNA"/>
</dbReference>
<protein>
    <submittedName>
        <fullName evidence="9 10">Cytochrome</fullName>
    </submittedName>
</protein>
<dbReference type="InterPro" id="IPR002397">
    <property type="entry name" value="Cyt_P450_B"/>
</dbReference>
<evidence type="ECO:0000256" key="2">
    <source>
        <dbReference type="ARBA" id="ARBA00010617"/>
    </source>
</evidence>
<keyword evidence="5 8" id="KW-0560">Oxidoreductase</keyword>
<accession>A0A7I7W4X5</accession>
<keyword evidence="3 8" id="KW-0349">Heme</keyword>